<dbReference type="InParanoid" id="A0A061GQZ6"/>
<organism evidence="1 2">
    <name type="scientific">Theobroma cacao</name>
    <name type="common">Cacao</name>
    <name type="synonym">Cocoa</name>
    <dbReference type="NCBI Taxonomy" id="3641"/>
    <lineage>
        <taxon>Eukaryota</taxon>
        <taxon>Viridiplantae</taxon>
        <taxon>Streptophyta</taxon>
        <taxon>Embryophyta</taxon>
        <taxon>Tracheophyta</taxon>
        <taxon>Spermatophyta</taxon>
        <taxon>Magnoliopsida</taxon>
        <taxon>eudicotyledons</taxon>
        <taxon>Gunneridae</taxon>
        <taxon>Pentapetalae</taxon>
        <taxon>rosids</taxon>
        <taxon>malvids</taxon>
        <taxon>Malvales</taxon>
        <taxon>Malvaceae</taxon>
        <taxon>Byttnerioideae</taxon>
        <taxon>Theobroma</taxon>
    </lineage>
</organism>
<evidence type="ECO:0000313" key="2">
    <source>
        <dbReference type="Proteomes" id="UP000026915"/>
    </source>
</evidence>
<dbReference type="Proteomes" id="UP000026915">
    <property type="component" value="Chromosome 9"/>
</dbReference>
<dbReference type="Gramene" id="EOY29554">
    <property type="protein sequence ID" value="EOY29554"/>
    <property type="gene ID" value="TCM_037056"/>
</dbReference>
<keyword evidence="2" id="KW-1185">Reference proteome</keyword>
<proteinExistence type="predicted"/>
<protein>
    <submittedName>
        <fullName evidence="1">Uncharacterized protein</fullName>
    </submittedName>
</protein>
<gene>
    <name evidence="1" type="ORF">TCM_037056</name>
</gene>
<dbReference type="EMBL" id="CM001887">
    <property type="protein sequence ID" value="EOY29554.1"/>
    <property type="molecule type" value="Genomic_DNA"/>
</dbReference>
<sequence length="71" mass="8049">MKLCMKEEVVCFLLAQTQKKNSNCLLLEFSSPACLGQWPAWNRYTKLIAIVFLGKYICPTGQKTNGFALVF</sequence>
<accession>A0A061GQZ6</accession>
<name>A0A061GQZ6_THECC</name>
<evidence type="ECO:0000313" key="1">
    <source>
        <dbReference type="EMBL" id="EOY29554.1"/>
    </source>
</evidence>
<dbReference type="HOGENOM" id="CLU_2745202_0_0_1"/>
<dbReference type="AlphaFoldDB" id="A0A061GQZ6"/>
<reference evidence="1 2" key="1">
    <citation type="journal article" date="2013" name="Genome Biol.">
        <title>The genome sequence of the most widely cultivated cacao type and its use to identify candidate genes regulating pod color.</title>
        <authorList>
            <person name="Motamayor J.C."/>
            <person name="Mockaitis K."/>
            <person name="Schmutz J."/>
            <person name="Haiminen N."/>
            <person name="Iii D.L."/>
            <person name="Cornejo O."/>
            <person name="Findley S.D."/>
            <person name="Zheng P."/>
            <person name="Utro F."/>
            <person name="Royaert S."/>
            <person name="Saski C."/>
            <person name="Jenkins J."/>
            <person name="Podicheti R."/>
            <person name="Zhao M."/>
            <person name="Scheffler B.E."/>
            <person name="Stack J.C."/>
            <person name="Feltus F.A."/>
            <person name="Mustiga G.M."/>
            <person name="Amores F."/>
            <person name="Phillips W."/>
            <person name="Marelli J.P."/>
            <person name="May G.D."/>
            <person name="Shapiro H."/>
            <person name="Ma J."/>
            <person name="Bustamante C.D."/>
            <person name="Schnell R.J."/>
            <person name="Main D."/>
            <person name="Gilbert D."/>
            <person name="Parida L."/>
            <person name="Kuhn D.N."/>
        </authorList>
    </citation>
    <scope>NUCLEOTIDE SEQUENCE [LARGE SCALE GENOMIC DNA]</scope>
    <source>
        <strain evidence="2">cv. Matina 1-6</strain>
    </source>
</reference>